<dbReference type="InterPro" id="IPR036390">
    <property type="entry name" value="WH_DNA-bd_sf"/>
</dbReference>
<dbReference type="EMBL" id="JAJGNA010000017">
    <property type="protein sequence ID" value="MCC4309465.1"/>
    <property type="molecule type" value="Genomic_DNA"/>
</dbReference>
<protein>
    <submittedName>
        <fullName evidence="3">PadR family transcriptional regulator</fullName>
    </submittedName>
</protein>
<comment type="caution">
    <text evidence="3">The sequence shown here is derived from an EMBL/GenBank/DDBJ whole genome shotgun (WGS) entry which is preliminary data.</text>
</comment>
<evidence type="ECO:0000259" key="2">
    <source>
        <dbReference type="Pfam" id="PF10400"/>
    </source>
</evidence>
<reference evidence="3" key="1">
    <citation type="submission" date="2021-10" db="EMBL/GenBank/DDBJ databases">
        <title>The diversity and Nitrogen Metabolism of Culturable Nitrate-Utilizing Bacteria Within the Oxygen Minimum Zone of the Changjiang (Yangtze River)Estuary.</title>
        <authorList>
            <person name="Zhang D."/>
            <person name="Zheng J."/>
            <person name="Liu S."/>
            <person name="He W."/>
        </authorList>
    </citation>
    <scope>NUCLEOTIDE SEQUENCE</scope>
    <source>
        <strain evidence="3">FXH-223</strain>
    </source>
</reference>
<dbReference type="SUPFAM" id="SSF46785">
    <property type="entry name" value="Winged helix' DNA-binding domain"/>
    <property type="match status" value="1"/>
</dbReference>
<organism evidence="3 4">
    <name type="scientific">Alloalcanivorax marinus</name>
    <dbReference type="NCBI Taxonomy" id="1177169"/>
    <lineage>
        <taxon>Bacteria</taxon>
        <taxon>Pseudomonadati</taxon>
        <taxon>Pseudomonadota</taxon>
        <taxon>Gammaproteobacteria</taxon>
        <taxon>Oceanospirillales</taxon>
        <taxon>Alcanivoracaceae</taxon>
        <taxon>Alloalcanivorax</taxon>
    </lineage>
</organism>
<dbReference type="PANTHER" id="PTHR43252">
    <property type="entry name" value="TRANSCRIPTIONAL REGULATOR YQJI"/>
    <property type="match status" value="1"/>
</dbReference>
<feature type="domain" description="Transcription regulator PadR N-terminal" evidence="1">
    <location>
        <begin position="7"/>
        <end position="79"/>
    </location>
</feature>
<dbReference type="InterPro" id="IPR005149">
    <property type="entry name" value="Tscrpt_reg_PadR_N"/>
</dbReference>
<name>A0A9Q3YQ59_9GAMM</name>
<evidence type="ECO:0000259" key="1">
    <source>
        <dbReference type="Pfam" id="PF03551"/>
    </source>
</evidence>
<keyword evidence="4" id="KW-1185">Reference proteome</keyword>
<dbReference type="Pfam" id="PF10400">
    <property type="entry name" value="Vir_act_alpha_C"/>
    <property type="match status" value="1"/>
</dbReference>
<dbReference type="InterPro" id="IPR036388">
    <property type="entry name" value="WH-like_DNA-bd_sf"/>
</dbReference>
<dbReference type="PANTHER" id="PTHR43252:SF4">
    <property type="entry name" value="TRANSCRIPTIONAL REGULATORY PROTEIN"/>
    <property type="match status" value="1"/>
</dbReference>
<dbReference type="Gene3D" id="1.10.10.10">
    <property type="entry name" value="Winged helix-like DNA-binding domain superfamily/Winged helix DNA-binding domain"/>
    <property type="match status" value="1"/>
</dbReference>
<proteinExistence type="predicted"/>
<dbReference type="Proteomes" id="UP001108027">
    <property type="component" value="Unassembled WGS sequence"/>
</dbReference>
<gene>
    <name evidence="3" type="ORF">LL252_12885</name>
</gene>
<accession>A0A9Q3YQ59</accession>
<dbReference type="Pfam" id="PF03551">
    <property type="entry name" value="PadR"/>
    <property type="match status" value="1"/>
</dbReference>
<evidence type="ECO:0000313" key="4">
    <source>
        <dbReference type="Proteomes" id="UP001108027"/>
    </source>
</evidence>
<sequence length="182" mass="20757">MSLRHAILVLLQDQEASGYDLAREFANSIGLVWNATHQQIYLELGKLSEQDMVRYRHVPQEGKPDKKLYSLTDAGRAELVRWLKKPAGPARIRDAFMVKVAGGALADTQVLLSELDTLAKQRRERLATFEALAQRLDESGRDENVYNYLTVRRGILDQRAWLQWAEEVRHSLEHRSADSTAS</sequence>
<dbReference type="Gene3D" id="6.10.140.190">
    <property type="match status" value="1"/>
</dbReference>
<evidence type="ECO:0000313" key="3">
    <source>
        <dbReference type="EMBL" id="MCC4309465.1"/>
    </source>
</evidence>
<dbReference type="AlphaFoldDB" id="A0A9Q3YQ59"/>
<dbReference type="RefSeq" id="WP_204428250.1">
    <property type="nucleotide sequence ID" value="NZ_ARXL01000097.1"/>
</dbReference>
<feature type="domain" description="Transcription regulator PadR C-terminal" evidence="2">
    <location>
        <begin position="92"/>
        <end position="172"/>
    </location>
</feature>
<dbReference type="InterPro" id="IPR018309">
    <property type="entry name" value="Tscrpt_reg_PadR_C"/>
</dbReference>